<evidence type="ECO:0000313" key="10">
    <source>
        <dbReference type="Proteomes" id="UP000753724"/>
    </source>
</evidence>
<comment type="function">
    <text evidence="1">Is involved in generating a small heat-stable compound (Nod), an acylated oligomer of N-acetylglucosamine, that stimulates mitosis in various plant protoplasts.</text>
</comment>
<dbReference type="PANTHER" id="PTHR10587">
    <property type="entry name" value="GLYCOSYL TRANSFERASE-RELATED"/>
    <property type="match status" value="1"/>
</dbReference>
<reference evidence="10" key="1">
    <citation type="submission" date="2020-01" db="EMBL/GenBank/DDBJ databases">
        <title>Sphingomonas sp. strain CSW-10.</title>
        <authorList>
            <person name="Chen W.-M."/>
        </authorList>
    </citation>
    <scope>NUCLEOTIDE SEQUENCE [LARGE SCALE GENOMIC DNA]</scope>
    <source>
        <strain evidence="10">FSY-8</strain>
    </source>
</reference>
<dbReference type="InterPro" id="IPR050248">
    <property type="entry name" value="Polysacc_deacetylase_ArnD"/>
</dbReference>
<organism evidence="9 10">
    <name type="scientific">Novosphingobium ovatum</name>
    <dbReference type="NCBI Taxonomy" id="1908523"/>
    <lineage>
        <taxon>Bacteria</taxon>
        <taxon>Pseudomonadati</taxon>
        <taxon>Pseudomonadota</taxon>
        <taxon>Alphaproteobacteria</taxon>
        <taxon>Sphingomonadales</taxon>
        <taxon>Sphingomonadaceae</taxon>
        <taxon>Novosphingobium</taxon>
    </lineage>
</organism>
<dbReference type="InterPro" id="IPR002509">
    <property type="entry name" value="NODB_dom"/>
</dbReference>
<proteinExistence type="inferred from homology"/>
<feature type="signal peptide" evidence="7">
    <location>
        <begin position="1"/>
        <end position="25"/>
    </location>
</feature>
<feature type="domain" description="NodB homology" evidence="8">
    <location>
        <begin position="36"/>
        <end position="171"/>
    </location>
</feature>
<keyword evidence="5" id="KW-0378">Hydrolase</keyword>
<evidence type="ECO:0000256" key="1">
    <source>
        <dbReference type="ARBA" id="ARBA00003236"/>
    </source>
</evidence>
<evidence type="ECO:0000256" key="2">
    <source>
        <dbReference type="ARBA" id="ARBA00010973"/>
    </source>
</evidence>
<protein>
    <recommendedName>
        <fullName evidence="3">Chitooligosaccharide deacetylase</fullName>
    </recommendedName>
    <alternativeName>
        <fullName evidence="6">Nodulation protein B</fullName>
    </alternativeName>
</protein>
<evidence type="ECO:0000259" key="8">
    <source>
        <dbReference type="Pfam" id="PF01522"/>
    </source>
</evidence>
<keyword evidence="4" id="KW-0479">Metal-binding</keyword>
<keyword evidence="7" id="KW-0732">Signal</keyword>
<sequence length="334" mass="37793">MSFASVSAVCIAALTALTLGGPASAKSATPHPHAHQAEVALTIDDMPALMLDDTPSMTLRQRQAYIDDYMQRLTRGLVRHHVHAIGFVNAGKFEAGIASQQKRVLTRWLAAGLDLGNHTYSHETPETLGAKGYVQDIAHGETWLRPMMAHYGRSLTWFRHPYLKTGATAQTRATIENWLAKHGYRVAPVTMDADDWLFAECYDHALEHGDTALAAHIRHDYLQFARARITWFRQASQLLFHRDISYIFLMHATRLNADVLDAYLAMLKRQGLHTVSLERAMRDRAYRSPDRFLSAKGTDWLSRWAQTRGIDIPKDEPEAPADLERLYHRIDPDT</sequence>
<gene>
    <name evidence="9" type="ORF">GTZ99_02215</name>
</gene>
<dbReference type="Pfam" id="PF01522">
    <property type="entry name" value="Polysacc_deac_1"/>
    <property type="match status" value="1"/>
</dbReference>
<name>A0ABW9XA09_9SPHN</name>
<comment type="caution">
    <text evidence="9">The sequence shown here is derived from an EMBL/GenBank/DDBJ whole genome shotgun (WGS) entry which is preliminary data.</text>
</comment>
<dbReference type="RefSeq" id="WP_161716637.1">
    <property type="nucleotide sequence ID" value="NZ_JAAAPO010000001.1"/>
</dbReference>
<keyword evidence="10" id="KW-1185">Reference proteome</keyword>
<evidence type="ECO:0000256" key="3">
    <source>
        <dbReference type="ARBA" id="ARBA00020071"/>
    </source>
</evidence>
<evidence type="ECO:0000256" key="4">
    <source>
        <dbReference type="ARBA" id="ARBA00022723"/>
    </source>
</evidence>
<comment type="similarity">
    <text evidence="2">Belongs to the polysaccharide deacetylase family.</text>
</comment>
<dbReference type="SUPFAM" id="SSF88713">
    <property type="entry name" value="Glycoside hydrolase/deacetylase"/>
    <property type="match status" value="1"/>
</dbReference>
<dbReference type="Gene3D" id="3.20.20.370">
    <property type="entry name" value="Glycoside hydrolase/deacetylase"/>
    <property type="match status" value="1"/>
</dbReference>
<evidence type="ECO:0000256" key="6">
    <source>
        <dbReference type="ARBA" id="ARBA00032976"/>
    </source>
</evidence>
<evidence type="ECO:0000256" key="5">
    <source>
        <dbReference type="ARBA" id="ARBA00022801"/>
    </source>
</evidence>
<dbReference type="InterPro" id="IPR011330">
    <property type="entry name" value="Glyco_hydro/deAcase_b/a-brl"/>
</dbReference>
<dbReference type="Proteomes" id="UP000753724">
    <property type="component" value="Unassembled WGS sequence"/>
</dbReference>
<dbReference type="PANTHER" id="PTHR10587:SF133">
    <property type="entry name" value="CHITIN DEACETYLASE 1-RELATED"/>
    <property type="match status" value="1"/>
</dbReference>
<feature type="chain" id="PRO_5045224223" description="Chitooligosaccharide deacetylase" evidence="7">
    <location>
        <begin position="26"/>
        <end position="334"/>
    </location>
</feature>
<accession>A0ABW9XA09</accession>
<dbReference type="EMBL" id="JAAAPO010000001">
    <property type="protein sequence ID" value="NBC35367.1"/>
    <property type="molecule type" value="Genomic_DNA"/>
</dbReference>
<evidence type="ECO:0000313" key="9">
    <source>
        <dbReference type="EMBL" id="NBC35367.1"/>
    </source>
</evidence>
<evidence type="ECO:0000256" key="7">
    <source>
        <dbReference type="SAM" id="SignalP"/>
    </source>
</evidence>